<evidence type="ECO:0000256" key="1">
    <source>
        <dbReference type="SAM" id="MobiDB-lite"/>
    </source>
</evidence>
<evidence type="ECO:0008006" key="5">
    <source>
        <dbReference type="Google" id="ProtNLM"/>
    </source>
</evidence>
<proteinExistence type="predicted"/>
<feature type="region of interest" description="Disordered" evidence="1">
    <location>
        <begin position="148"/>
        <end position="171"/>
    </location>
</feature>
<protein>
    <recommendedName>
        <fullName evidence="5">Mid2 domain-containing protein</fullName>
    </recommendedName>
</protein>
<keyword evidence="2" id="KW-0812">Transmembrane</keyword>
<gene>
    <name evidence="3" type="ORF">B0A48_01301</name>
</gene>
<keyword evidence="4" id="KW-1185">Reference proteome</keyword>
<comment type="caution">
    <text evidence="3">The sequence shown here is derived from an EMBL/GenBank/DDBJ whole genome shotgun (WGS) entry which is preliminary data.</text>
</comment>
<keyword evidence="2" id="KW-1133">Transmembrane helix</keyword>
<dbReference type="Proteomes" id="UP000192596">
    <property type="component" value="Unassembled WGS sequence"/>
</dbReference>
<dbReference type="AlphaFoldDB" id="A0A1V8TSX0"/>
<dbReference type="OrthoDB" id="5215637at2759"/>
<keyword evidence="2" id="KW-0472">Membrane</keyword>
<accession>A0A1V8TSX0</accession>
<evidence type="ECO:0000256" key="2">
    <source>
        <dbReference type="SAM" id="Phobius"/>
    </source>
</evidence>
<evidence type="ECO:0000313" key="3">
    <source>
        <dbReference type="EMBL" id="OQO14424.1"/>
    </source>
</evidence>
<reference evidence="4" key="1">
    <citation type="submission" date="2017-03" db="EMBL/GenBank/DDBJ databases">
        <title>Genomes of endolithic fungi from Antarctica.</title>
        <authorList>
            <person name="Coleine C."/>
            <person name="Masonjones S."/>
            <person name="Stajich J.E."/>
        </authorList>
    </citation>
    <scope>NUCLEOTIDE SEQUENCE [LARGE SCALE GENOMIC DNA]</scope>
    <source>
        <strain evidence="4">CCFEE 5527</strain>
    </source>
</reference>
<evidence type="ECO:0000313" key="4">
    <source>
        <dbReference type="Proteomes" id="UP000192596"/>
    </source>
</evidence>
<organism evidence="3 4">
    <name type="scientific">Cryoendolithus antarcticus</name>
    <dbReference type="NCBI Taxonomy" id="1507870"/>
    <lineage>
        <taxon>Eukaryota</taxon>
        <taxon>Fungi</taxon>
        <taxon>Dikarya</taxon>
        <taxon>Ascomycota</taxon>
        <taxon>Pezizomycotina</taxon>
        <taxon>Dothideomycetes</taxon>
        <taxon>Dothideomycetidae</taxon>
        <taxon>Cladosporiales</taxon>
        <taxon>Cladosporiaceae</taxon>
        <taxon>Cryoendolithus</taxon>
    </lineage>
</organism>
<sequence>MADGKQVTTWFVDYCTEFGQSDSSSSCINTCASEATSNMTPCDGTQNSTRWCCGIGTDCCETGVGVVVLQQALGSSAASAATSVASSASSSTSSSATSSVSSTTNLIATSSSSLGFTSSTSFSASSSGSNTLASQASSDSSLLTSQSSVSTSSMTSQTTAAVSPTTSSANATTSKMLSGGAIAGIVIGVVAGLALAAGGVLLARSARRKRHVESMAPSYDGPSAPVEAPAYSPRPAMQELGALGKQDYVPEMPGAPPSELYGSTASIAHK</sequence>
<feature type="region of interest" description="Disordered" evidence="1">
    <location>
        <begin position="247"/>
        <end position="270"/>
    </location>
</feature>
<dbReference type="STRING" id="1507870.A0A1V8TSX0"/>
<dbReference type="InParanoid" id="A0A1V8TSX0"/>
<feature type="compositionally biased region" description="Polar residues" evidence="1">
    <location>
        <begin position="261"/>
        <end position="270"/>
    </location>
</feature>
<feature type="transmembrane region" description="Helical" evidence="2">
    <location>
        <begin position="176"/>
        <end position="203"/>
    </location>
</feature>
<name>A0A1V8TSX0_9PEZI</name>
<dbReference type="CDD" id="cd12087">
    <property type="entry name" value="TM_EGFR-like"/>
    <property type="match status" value="1"/>
</dbReference>
<dbReference type="EMBL" id="NAJO01000002">
    <property type="protein sequence ID" value="OQO14424.1"/>
    <property type="molecule type" value="Genomic_DNA"/>
</dbReference>